<dbReference type="PANTHER" id="PTHR22916:SF3">
    <property type="entry name" value="UDP-GLCNAC:BETAGAL BETA-1,3-N-ACETYLGLUCOSAMINYLTRANSFERASE-LIKE PROTEIN 1"/>
    <property type="match status" value="1"/>
</dbReference>
<dbReference type="OrthoDB" id="635429at2"/>
<dbReference type="InterPro" id="IPR029044">
    <property type="entry name" value="Nucleotide-diphossugar_trans"/>
</dbReference>
<dbReference type="Pfam" id="PF00535">
    <property type="entry name" value="Glycos_transf_2"/>
    <property type="match status" value="1"/>
</dbReference>
<dbReference type="EMBL" id="PDUD01000009">
    <property type="protein sequence ID" value="PHN07562.1"/>
    <property type="molecule type" value="Genomic_DNA"/>
</dbReference>
<sequence>MKVSVLINNYNNGPYLAECLESVFSQKTEHELEVIVYDDGSTDHSLEEIAKFPEVRLIHAPNYGKTSMLNQAHAIQEAFFQSSGELICLLDGDDAFLPKKIETVVREYQRSPFDLLAHSYTPGEPLIPNPGLEDVTDRFIVGYIATTSCLVAQREFLAGMFPINEDFPLIWFDNRIHVRSIISGRRRILQQPLTFYRPHETSFVARQSFLKRKRLVWEVSRYFNHYSDRKINWLKVIQWKLRNGIDW</sequence>
<comment type="caution">
    <text evidence="2">The sequence shown here is derived from an EMBL/GenBank/DDBJ whole genome shotgun (WGS) entry which is preliminary data.</text>
</comment>
<feature type="domain" description="Glycosyltransferase 2-like" evidence="1">
    <location>
        <begin position="4"/>
        <end position="116"/>
    </location>
</feature>
<dbReference type="SUPFAM" id="SSF53448">
    <property type="entry name" value="Nucleotide-diphospho-sugar transferases"/>
    <property type="match status" value="1"/>
</dbReference>
<dbReference type="AlphaFoldDB" id="A0A2D0NGD4"/>
<dbReference type="RefSeq" id="WP_099149011.1">
    <property type="nucleotide sequence ID" value="NZ_PDUD01000009.1"/>
</dbReference>
<organism evidence="2 3">
    <name type="scientific">Flavilitoribacter nigricans (strain ATCC 23147 / DSM 23189 / NBRC 102662 / NCIMB 1420 / SS-2)</name>
    <name type="common">Lewinella nigricans</name>
    <dbReference type="NCBI Taxonomy" id="1122177"/>
    <lineage>
        <taxon>Bacteria</taxon>
        <taxon>Pseudomonadati</taxon>
        <taxon>Bacteroidota</taxon>
        <taxon>Saprospiria</taxon>
        <taxon>Saprospirales</taxon>
        <taxon>Lewinellaceae</taxon>
        <taxon>Flavilitoribacter</taxon>
    </lineage>
</organism>
<dbReference type="Gene3D" id="3.90.550.10">
    <property type="entry name" value="Spore Coat Polysaccharide Biosynthesis Protein SpsA, Chain A"/>
    <property type="match status" value="1"/>
</dbReference>
<protein>
    <recommendedName>
        <fullName evidence="1">Glycosyltransferase 2-like domain-containing protein</fullName>
    </recommendedName>
</protein>
<dbReference type="InterPro" id="IPR001173">
    <property type="entry name" value="Glyco_trans_2-like"/>
</dbReference>
<evidence type="ECO:0000259" key="1">
    <source>
        <dbReference type="Pfam" id="PF00535"/>
    </source>
</evidence>
<evidence type="ECO:0000313" key="2">
    <source>
        <dbReference type="EMBL" id="PHN07562.1"/>
    </source>
</evidence>
<accession>A0A2D0NGD4</accession>
<keyword evidence="3" id="KW-1185">Reference proteome</keyword>
<gene>
    <name evidence="2" type="ORF">CRP01_05530</name>
</gene>
<dbReference type="GO" id="GO:0016758">
    <property type="term" value="F:hexosyltransferase activity"/>
    <property type="evidence" value="ECO:0007669"/>
    <property type="project" value="UniProtKB-ARBA"/>
</dbReference>
<evidence type="ECO:0000313" key="3">
    <source>
        <dbReference type="Proteomes" id="UP000223913"/>
    </source>
</evidence>
<name>A0A2D0NGD4_FLAN2</name>
<reference evidence="2 3" key="1">
    <citation type="submission" date="2017-10" db="EMBL/GenBank/DDBJ databases">
        <title>The draft genome sequence of Lewinella nigricans NBRC 102662.</title>
        <authorList>
            <person name="Wang K."/>
        </authorList>
    </citation>
    <scope>NUCLEOTIDE SEQUENCE [LARGE SCALE GENOMIC DNA]</scope>
    <source>
        <strain evidence="2 3">NBRC 102662</strain>
    </source>
</reference>
<proteinExistence type="predicted"/>
<dbReference type="Proteomes" id="UP000223913">
    <property type="component" value="Unassembled WGS sequence"/>
</dbReference>
<dbReference type="PANTHER" id="PTHR22916">
    <property type="entry name" value="GLYCOSYLTRANSFERASE"/>
    <property type="match status" value="1"/>
</dbReference>
<dbReference type="CDD" id="cd00761">
    <property type="entry name" value="Glyco_tranf_GTA_type"/>
    <property type="match status" value="1"/>
</dbReference>